<dbReference type="Proteomes" id="UP000604046">
    <property type="component" value="Unassembled WGS sequence"/>
</dbReference>
<comment type="caution">
    <text evidence="3">The sequence shown here is derived from an EMBL/GenBank/DDBJ whole genome shotgun (WGS) entry which is preliminary data.</text>
</comment>
<dbReference type="PROSITE" id="PS50103">
    <property type="entry name" value="ZF_C3H1"/>
    <property type="match status" value="1"/>
</dbReference>
<dbReference type="EMBL" id="CAJNDS010000224">
    <property type="protein sequence ID" value="CAE7030012.1"/>
    <property type="molecule type" value="Genomic_DNA"/>
</dbReference>
<evidence type="ECO:0000256" key="1">
    <source>
        <dbReference type="PROSITE-ProRule" id="PRU00723"/>
    </source>
</evidence>
<dbReference type="AlphaFoldDB" id="A0A812IEK7"/>
<keyword evidence="1" id="KW-0479">Metal-binding</keyword>
<keyword evidence="1" id="KW-0863">Zinc-finger</keyword>
<sequence>MTTCGRSQLTAVLGGWPLPAQLHAPELAEPAPSFSSEPQASVFRLPPGLELPRERIEGAEIPWIGSHGHPEACSRPCVHIQKFGGCPAGDACRYCHLPHTGKKSRKPDKRAREELSYMTDQELLTMCLPYIRKKAAQLDLPAAHLVVELLEAELASLAPLTHLRSRRDLKQVMSGMSFLHVVTISMSQLPWQVEAALLALKLQMPPSHGEVPLVPVAPASIML</sequence>
<evidence type="ECO:0000313" key="4">
    <source>
        <dbReference type="Proteomes" id="UP000604046"/>
    </source>
</evidence>
<keyword evidence="1" id="KW-0862">Zinc</keyword>
<organism evidence="3 4">
    <name type="scientific">Symbiodinium natans</name>
    <dbReference type="NCBI Taxonomy" id="878477"/>
    <lineage>
        <taxon>Eukaryota</taxon>
        <taxon>Sar</taxon>
        <taxon>Alveolata</taxon>
        <taxon>Dinophyceae</taxon>
        <taxon>Suessiales</taxon>
        <taxon>Symbiodiniaceae</taxon>
        <taxon>Symbiodinium</taxon>
    </lineage>
</organism>
<protein>
    <submittedName>
        <fullName evidence="3">Dus protein</fullName>
    </submittedName>
</protein>
<feature type="domain" description="C3H1-type" evidence="2">
    <location>
        <begin position="71"/>
        <end position="99"/>
    </location>
</feature>
<keyword evidence="4" id="KW-1185">Reference proteome</keyword>
<accession>A0A812IEK7</accession>
<evidence type="ECO:0000313" key="3">
    <source>
        <dbReference type="EMBL" id="CAE7030012.1"/>
    </source>
</evidence>
<feature type="zinc finger region" description="C3H1-type" evidence="1">
    <location>
        <begin position="71"/>
        <end position="99"/>
    </location>
</feature>
<dbReference type="InterPro" id="IPR000571">
    <property type="entry name" value="Znf_CCCH"/>
</dbReference>
<evidence type="ECO:0000259" key="2">
    <source>
        <dbReference type="PROSITE" id="PS50103"/>
    </source>
</evidence>
<dbReference type="GO" id="GO:0008270">
    <property type="term" value="F:zinc ion binding"/>
    <property type="evidence" value="ECO:0007669"/>
    <property type="project" value="UniProtKB-KW"/>
</dbReference>
<reference evidence="3" key="1">
    <citation type="submission" date="2021-02" db="EMBL/GenBank/DDBJ databases">
        <authorList>
            <person name="Dougan E. K."/>
            <person name="Rhodes N."/>
            <person name="Thang M."/>
            <person name="Chan C."/>
        </authorList>
    </citation>
    <scope>NUCLEOTIDE SEQUENCE</scope>
</reference>
<name>A0A812IEK7_9DINO</name>
<proteinExistence type="predicted"/>
<gene>
    <name evidence="3" type="primary">dus</name>
    <name evidence="3" type="ORF">SNAT2548_LOCUS3619</name>
</gene>